<dbReference type="CDD" id="cd12631">
    <property type="entry name" value="RRM1_CELF1_2_Bruno"/>
    <property type="match status" value="1"/>
</dbReference>
<dbReference type="InterPro" id="IPR052993">
    <property type="entry name" value="CFA-57"/>
</dbReference>
<feature type="region of interest" description="Disordered" evidence="6">
    <location>
        <begin position="1922"/>
        <end position="1950"/>
    </location>
</feature>
<evidence type="ECO:0000256" key="3">
    <source>
        <dbReference type="ARBA" id="ARBA00022737"/>
    </source>
</evidence>
<dbReference type="SUPFAM" id="SSF54928">
    <property type="entry name" value="RNA-binding domain, RBD"/>
    <property type="match status" value="2"/>
</dbReference>
<evidence type="ECO:0000256" key="6">
    <source>
        <dbReference type="SAM" id="MobiDB-lite"/>
    </source>
</evidence>
<dbReference type="InterPro" id="IPR000504">
    <property type="entry name" value="RRM_dom"/>
</dbReference>
<dbReference type="InterPro" id="IPR001680">
    <property type="entry name" value="WD40_rpt"/>
</dbReference>
<evidence type="ECO:0000313" key="8">
    <source>
        <dbReference type="EMBL" id="KAF5895571.1"/>
    </source>
</evidence>
<feature type="compositionally biased region" description="Acidic residues" evidence="6">
    <location>
        <begin position="1420"/>
        <end position="1438"/>
    </location>
</feature>
<sequence>KKSEILYRKTPLAGTKKMNGTLDHPDQPDIDAMKMFVGQIPRSWSEEQLRELFEPYGAVYEINILRDRSQNPPQSKGCCFITYYTRKSALEAQNALHNMKILPGMHHPIQMKPADSEKNNSVEDRKLFIGMISKKCNENDIRLMFSPYGQIEECRILRGPDGLSRGCAFVTFTARQVAQSAIKSMHQSQTMEGCSSPIVVKFADTQKDKEQKRMAQQLQQQMQQLNAASMWGNLTGLNSLGPQYLALLQQSASSGNALNNLHPMSGLNAMQNLAALAAAASATQATPSGSSALTTSSSPLSALTSSGTASGQQSLSAWEGCKAGSSPTSSTNSSVNPMASLGALQSLAAGAGAGLNMSSLAGMAALNGGLGSGGLSNGSGSTMEALTQAAYSGIQQYAAAALPSLYNQSLLSQQSISAAGSQKEGPEGANLFIYHLPQEFGDQDLLQMFMPFGNVISAKVFIDKQTNLSKCFELNIEPHHVFGLRRDVRNNLFFLDDETVIFPSGNHCVYYHLLQRWNKFIPIAKRGKRIQSLAMSPNRRYLAVSEHKKQVKISIYDLQNFQCHRKQVLTSEEINLQEFTCMAFSSDSKYLLGLAGGLGSTLFYWEWENNEVISTQRSTRFSLSQVSFNPKDNMQICVTGKGVFRMFKLEKGRLKRNELSKINTDNILCHTWLSEDYVVAGTDTGKLLLMMVKFGHMQVLESPYERQTEKSDSDGFVSSRNEMLGITAITQYPGGFACSAGPALVCLYMNKEDTYMKIMEIRIPQDLCLHPNQAELQMISSMCISPSGETLAISTDQGQIYHMDLAFYELGKCKQAYFKYLSDSFHSGSITGLSVCSSKPLFATCSKDKSVRIWNYQTNSLEQYKTFAEEPCCILLHPNGLSMLVGFFNRICSINLVVDGFHTVQEFTIDACNECVFNHNGNMFAAVSNNVIHVFNTKTSKKVELKGHTEKVSSVKWSEDDRHLVSCGLDSTVYEWNVLTGARKCPSIPRSCVESDVMYLPNTEHILTFLRENSSDSATYTAISISLSGHAVFIGTSTGTVVVMPYPLQKLSPRKEYHAHSGPVTKMVITSGDHYLLTASEDGSILIWMITDHLGCKLRTEMEISYTEDICTKTFLKTKDQILPKNEQTCLKVESERKLNQMNKEYKRRHDDMVQKCTQHTGALKVQNMLLTAEEEEQITNAFHHKEVVEIKKQAIQMENETWSHVKHDLNQLETQGNYEEMLYQQGDAIEQLKRSCEGKLHEVMFQQKTHKRSHENIECEKIQMVSQEMPHMVSYEDIDSEGIEELSHENTKSEKIQKESQENSESEEIRKESQENSESEEIQNESLENTDSEEIQNESLENTDSEEIQKESQENSKSEEIQKESQENSKSEEIQKESQENTESEEILKESQENSESEEIQKESQENTESEEILKESQENSESEEIQNESLENTDSEEIQKESQENSKSEEIQKESQENSKSEEIQKESQENTESEEIQKESQENSKSEEIQKESQENTESEEILTESQENSESEEIQKESQENSESEEIQKESQKIKSEEILKESQENSKSEEIQKESQENTESEEILKESQKNSESDEILKESNENSRSEEILKESEENSESLQEERESNSKLHYEKHLMEEQLLQVDKVRKEVQDRDMTIHKLNDNLKRIQDEHKDAVKKIAELKKEREEQNKTIATQKKQISLLLNQLEDCKKEHEEKNVKRLLKQSKQERDQMKNSAKEDEQLQKKVDVRKTILKETEMMRIINNKQIIEGLKKKLIAKDQELCQERHKVRNIKNLVERMKEDMQKGSNFLQHPKMLKDYFVLLNRRYIHKTDVTGGTDAEVMTEHTRQMRFLERRLMAQKNQHTMEVKNQEAYCPKTMKIATLVCQDLSQDRKKYYEMQMMLKKQKLPSVERMVPLEQPLEETLQESMSVIKIQRLKTEDKKQGPRSSGPLKLPPIKQQKNNR</sequence>
<dbReference type="InterPro" id="IPR012677">
    <property type="entry name" value="Nucleotide-bd_a/b_plait_sf"/>
</dbReference>
<evidence type="ECO:0000256" key="5">
    <source>
        <dbReference type="PROSITE-ProRule" id="PRU00221"/>
    </source>
</evidence>
<keyword evidence="2 5" id="KW-0853">WD repeat</keyword>
<dbReference type="GO" id="GO:0003723">
    <property type="term" value="F:RNA binding"/>
    <property type="evidence" value="ECO:0007669"/>
    <property type="project" value="UniProtKB-UniRule"/>
</dbReference>
<feature type="repeat" description="WD" evidence="5">
    <location>
        <begin position="823"/>
        <end position="864"/>
    </location>
</feature>
<feature type="domain" description="RRM" evidence="7">
    <location>
        <begin position="33"/>
        <end position="116"/>
    </location>
</feature>
<dbReference type="FunFam" id="3.30.70.330:FF:000015">
    <property type="entry name" value="CUGBP Elav-like family member 1 isoform 2"/>
    <property type="match status" value="1"/>
</dbReference>
<dbReference type="Pfam" id="PF00076">
    <property type="entry name" value="RRM_1"/>
    <property type="match status" value="3"/>
</dbReference>
<feature type="non-terminal residue" evidence="8">
    <location>
        <position position="1950"/>
    </location>
</feature>
<dbReference type="InterPro" id="IPR015943">
    <property type="entry name" value="WD40/YVTN_repeat-like_dom_sf"/>
</dbReference>
<feature type="region of interest" description="Disordered" evidence="6">
    <location>
        <begin position="1709"/>
        <end position="1729"/>
    </location>
</feature>
<dbReference type="SMART" id="SM00360">
    <property type="entry name" value="RRM"/>
    <property type="match status" value="3"/>
</dbReference>
<dbReference type="InterPro" id="IPR035979">
    <property type="entry name" value="RBD_domain_sf"/>
</dbReference>
<keyword evidence="4" id="KW-0694">RNA-binding</keyword>
<dbReference type="SMART" id="SM00320">
    <property type="entry name" value="WD40"/>
    <property type="match status" value="7"/>
</dbReference>
<feature type="repeat" description="WD" evidence="5">
    <location>
        <begin position="945"/>
        <end position="978"/>
    </location>
</feature>
<dbReference type="PROSITE" id="PS50082">
    <property type="entry name" value="WD_REPEATS_2"/>
    <property type="match status" value="3"/>
</dbReference>
<gene>
    <name evidence="8" type="primary">celf1</name>
    <name evidence="8" type="ORF">DAT39_014716</name>
</gene>
<feature type="compositionally biased region" description="Basic and acidic residues" evidence="6">
    <location>
        <begin position="1568"/>
        <end position="1600"/>
    </location>
</feature>
<feature type="compositionally biased region" description="Basic and acidic residues" evidence="6">
    <location>
        <begin position="1530"/>
        <end position="1561"/>
    </location>
</feature>
<comment type="caution">
    <text evidence="8">The sequence shown here is derived from an EMBL/GenBank/DDBJ whole genome shotgun (WGS) entry which is preliminary data.</text>
</comment>
<proteinExistence type="inferred from homology"/>
<organism evidence="8 9">
    <name type="scientific">Clarias magur</name>
    <name type="common">Asian catfish</name>
    <name type="synonym">Macropteronotus magur</name>
    <dbReference type="NCBI Taxonomy" id="1594786"/>
    <lineage>
        <taxon>Eukaryota</taxon>
        <taxon>Metazoa</taxon>
        <taxon>Chordata</taxon>
        <taxon>Craniata</taxon>
        <taxon>Vertebrata</taxon>
        <taxon>Euteleostomi</taxon>
        <taxon>Actinopterygii</taxon>
        <taxon>Neopterygii</taxon>
        <taxon>Teleostei</taxon>
        <taxon>Ostariophysi</taxon>
        <taxon>Siluriformes</taxon>
        <taxon>Clariidae</taxon>
        <taxon>Clarias</taxon>
    </lineage>
</organism>
<feature type="compositionally biased region" description="Basic and acidic residues" evidence="6">
    <location>
        <begin position="1439"/>
        <end position="1471"/>
    </location>
</feature>
<dbReference type="InterPro" id="IPR036322">
    <property type="entry name" value="WD40_repeat_dom_sf"/>
</dbReference>
<dbReference type="Gene3D" id="3.30.70.330">
    <property type="match status" value="3"/>
</dbReference>
<dbReference type="CDD" id="cd12634">
    <property type="entry name" value="RRM2_CELF1_2"/>
    <property type="match status" value="1"/>
</dbReference>
<evidence type="ECO:0000259" key="7">
    <source>
        <dbReference type="PROSITE" id="PS50102"/>
    </source>
</evidence>
<feature type="compositionally biased region" description="Basic and acidic residues" evidence="6">
    <location>
        <begin position="1288"/>
        <end position="1315"/>
    </location>
</feature>
<dbReference type="Proteomes" id="UP000727407">
    <property type="component" value="Unassembled WGS sequence"/>
</dbReference>
<protein>
    <submittedName>
        <fullName evidence="8">CUGBP Elav-like family member 1 isoform X1</fullName>
    </submittedName>
</protein>
<accession>A0A8J4TE70</accession>
<feature type="compositionally biased region" description="Basic and acidic residues" evidence="6">
    <location>
        <begin position="1348"/>
        <end position="1380"/>
    </location>
</feature>
<evidence type="ECO:0000313" key="9">
    <source>
        <dbReference type="Proteomes" id="UP000727407"/>
    </source>
</evidence>
<dbReference type="Pfam" id="PF23414">
    <property type="entry name" value="Beta-prop_EML_2"/>
    <property type="match status" value="1"/>
</dbReference>
<dbReference type="PANTHER" id="PTHR32215">
    <property type="entry name" value="CILIA- AND FLAGELLA-ASSOCIATED PROTEIN 57"/>
    <property type="match status" value="1"/>
</dbReference>
<reference evidence="8" key="1">
    <citation type="submission" date="2020-07" db="EMBL/GenBank/DDBJ databases">
        <title>Clarias magur genome sequencing, assembly and annotation.</title>
        <authorList>
            <person name="Kushwaha B."/>
            <person name="Kumar R."/>
            <person name="Das P."/>
            <person name="Joshi C.G."/>
            <person name="Kumar D."/>
            <person name="Nagpure N.S."/>
            <person name="Pandey M."/>
            <person name="Agarwal S."/>
            <person name="Srivastava S."/>
            <person name="Singh M."/>
            <person name="Sahoo L."/>
            <person name="Jayasankar P."/>
            <person name="Meher P.K."/>
            <person name="Koringa P.G."/>
            <person name="Iquebal M.A."/>
            <person name="Das S.P."/>
            <person name="Bit A."/>
            <person name="Patnaik S."/>
            <person name="Patel N."/>
            <person name="Shah T.M."/>
            <person name="Hinsu A."/>
            <person name="Jena J.K."/>
        </authorList>
    </citation>
    <scope>NUCLEOTIDE SEQUENCE</scope>
    <source>
        <strain evidence="8">CIFAMagur01</strain>
        <tissue evidence="8">Testis</tissue>
    </source>
</reference>
<dbReference type="FunFam" id="3.30.70.330:FF:000013">
    <property type="entry name" value="CUGBP Elav-like family member 1 isoform 2"/>
    <property type="match status" value="1"/>
</dbReference>
<dbReference type="PROSITE" id="PS50102">
    <property type="entry name" value="RRM"/>
    <property type="match status" value="2"/>
</dbReference>
<feature type="compositionally biased region" description="Basic and acidic residues" evidence="6">
    <location>
        <begin position="1478"/>
        <end position="1497"/>
    </location>
</feature>
<dbReference type="EMBL" id="QNUK01000317">
    <property type="protein sequence ID" value="KAF5895571.1"/>
    <property type="molecule type" value="Genomic_DNA"/>
</dbReference>
<comment type="similarity">
    <text evidence="1">Belongs to the CELF/BRUNOL family.</text>
</comment>
<keyword evidence="3" id="KW-0677">Repeat</keyword>
<dbReference type="PROSITE" id="PS50294">
    <property type="entry name" value="WD_REPEATS_REGION"/>
    <property type="match status" value="3"/>
</dbReference>
<dbReference type="InterPro" id="IPR034196">
    <property type="entry name" value="CELF1/2_RRM1"/>
</dbReference>
<keyword evidence="9" id="KW-1185">Reference proteome</keyword>
<name>A0A8J4TE70_CLAMG</name>
<feature type="repeat" description="WD" evidence="5">
    <location>
        <begin position="1057"/>
        <end position="1088"/>
    </location>
</feature>
<evidence type="ECO:0000256" key="1">
    <source>
        <dbReference type="ARBA" id="ARBA00009621"/>
    </source>
</evidence>
<feature type="region of interest" description="Disordered" evidence="6">
    <location>
        <begin position="286"/>
        <end position="308"/>
    </location>
</feature>
<dbReference type="SUPFAM" id="SSF50978">
    <property type="entry name" value="WD40 repeat-like"/>
    <property type="match status" value="2"/>
</dbReference>
<feature type="compositionally biased region" description="Acidic residues" evidence="6">
    <location>
        <begin position="1316"/>
        <end position="1347"/>
    </location>
</feature>
<feature type="compositionally biased region" description="Basic and acidic residues" evidence="6">
    <location>
        <begin position="1607"/>
        <end position="1618"/>
    </location>
</feature>
<feature type="region of interest" description="Disordered" evidence="6">
    <location>
        <begin position="1288"/>
        <end position="1618"/>
    </location>
</feature>
<feature type="domain" description="RRM" evidence="7">
    <location>
        <begin position="125"/>
        <end position="205"/>
    </location>
</feature>
<feature type="compositionally biased region" description="Basic and acidic residues" evidence="6">
    <location>
        <begin position="1712"/>
        <end position="1729"/>
    </location>
</feature>
<feature type="compositionally biased region" description="Acidic residues" evidence="6">
    <location>
        <begin position="1498"/>
        <end position="1516"/>
    </location>
</feature>
<evidence type="ECO:0000256" key="2">
    <source>
        <dbReference type="ARBA" id="ARBA00022574"/>
    </source>
</evidence>
<dbReference type="Gene3D" id="2.130.10.10">
    <property type="entry name" value="YVTN repeat-like/Quinoprotein amine dehydrogenase"/>
    <property type="match status" value="2"/>
</dbReference>
<dbReference type="PANTHER" id="PTHR32215:SF0">
    <property type="entry name" value="CILIA- AND FLAGELLA-ASSOCIATED PROTEIN 57"/>
    <property type="match status" value="1"/>
</dbReference>
<dbReference type="OrthoDB" id="10251741at2759"/>
<dbReference type="InterPro" id="IPR034198">
    <property type="entry name" value="CELF1/2_RRM2"/>
</dbReference>
<evidence type="ECO:0000256" key="4">
    <source>
        <dbReference type="PROSITE-ProRule" id="PRU00176"/>
    </source>
</evidence>
<dbReference type="InterPro" id="IPR055442">
    <property type="entry name" value="Beta-prop_EML-like_2nd"/>
</dbReference>